<accession>A0A4Q7WTA2</accession>
<evidence type="ECO:0000256" key="1">
    <source>
        <dbReference type="SAM" id="Phobius"/>
    </source>
</evidence>
<feature type="transmembrane region" description="Helical" evidence="1">
    <location>
        <begin position="75"/>
        <end position="96"/>
    </location>
</feature>
<sequence length="125" mass="13917">MGQFDSFVERSTNPPPMATRVFCVVLPILWIVKAARSRHLEDILIAAWFVVLMLPSGIAPKAYPARLATLDRRPIISSVFMFLLMTTGAFVLLAHFLPRATAVLIGVPFGLVLTITGQLVRRRRT</sequence>
<keyword evidence="1" id="KW-0472">Membrane</keyword>
<proteinExistence type="predicted"/>
<dbReference type="EMBL" id="SHKR01000013">
    <property type="protein sequence ID" value="RZU13581.1"/>
    <property type="molecule type" value="Genomic_DNA"/>
</dbReference>
<protein>
    <submittedName>
        <fullName evidence="2">Uncharacterized protein</fullName>
    </submittedName>
</protein>
<keyword evidence="3" id="KW-1185">Reference proteome</keyword>
<feature type="transmembrane region" description="Helical" evidence="1">
    <location>
        <begin position="102"/>
        <end position="120"/>
    </location>
</feature>
<evidence type="ECO:0000313" key="3">
    <source>
        <dbReference type="Proteomes" id="UP000292027"/>
    </source>
</evidence>
<dbReference type="OrthoDB" id="9887652at2"/>
<name>A0A4Q7WTA2_9ACTN</name>
<keyword evidence="1" id="KW-1133">Transmembrane helix</keyword>
<reference evidence="2 3" key="1">
    <citation type="journal article" date="2015" name="Stand. Genomic Sci.">
        <title>Genomic Encyclopedia of Bacterial and Archaeal Type Strains, Phase III: the genomes of soil and plant-associated and newly described type strains.</title>
        <authorList>
            <person name="Whitman W.B."/>
            <person name="Woyke T."/>
            <person name="Klenk H.P."/>
            <person name="Zhou Y."/>
            <person name="Lilburn T.G."/>
            <person name="Beck B.J."/>
            <person name="De Vos P."/>
            <person name="Vandamme P."/>
            <person name="Eisen J.A."/>
            <person name="Garrity G."/>
            <person name="Hugenholtz P."/>
            <person name="Kyrpides N.C."/>
        </authorList>
    </citation>
    <scope>NUCLEOTIDE SEQUENCE [LARGE SCALE GENOMIC DNA]</scope>
    <source>
        <strain evidence="2 3">VKM Ac-2540</strain>
    </source>
</reference>
<keyword evidence="1" id="KW-0812">Transmembrane</keyword>
<organism evidence="2 3">
    <name type="scientific">Kribbella rubisoli</name>
    <dbReference type="NCBI Taxonomy" id="3075929"/>
    <lineage>
        <taxon>Bacteria</taxon>
        <taxon>Bacillati</taxon>
        <taxon>Actinomycetota</taxon>
        <taxon>Actinomycetes</taxon>
        <taxon>Propionibacteriales</taxon>
        <taxon>Kribbellaceae</taxon>
        <taxon>Kribbella</taxon>
    </lineage>
</organism>
<evidence type="ECO:0000313" key="2">
    <source>
        <dbReference type="EMBL" id="RZU13581.1"/>
    </source>
</evidence>
<gene>
    <name evidence="2" type="ORF">EV645_4427</name>
</gene>
<dbReference type="Proteomes" id="UP000292027">
    <property type="component" value="Unassembled WGS sequence"/>
</dbReference>
<dbReference type="AlphaFoldDB" id="A0A4Q7WTA2"/>
<comment type="caution">
    <text evidence="2">The sequence shown here is derived from an EMBL/GenBank/DDBJ whole genome shotgun (WGS) entry which is preliminary data.</text>
</comment>
<dbReference type="RefSeq" id="WP_130445837.1">
    <property type="nucleotide sequence ID" value="NZ_SHKR01000013.1"/>
</dbReference>